<feature type="compositionally biased region" description="Polar residues" evidence="2">
    <location>
        <begin position="180"/>
        <end position="192"/>
    </location>
</feature>
<feature type="compositionally biased region" description="Low complexity" evidence="2">
    <location>
        <begin position="1592"/>
        <end position="1611"/>
    </location>
</feature>
<gene>
    <name evidence="4" type="ORF">PGT21_023191</name>
</gene>
<feature type="region of interest" description="Disordered" evidence="2">
    <location>
        <begin position="1526"/>
        <end position="1555"/>
    </location>
</feature>
<dbReference type="PANTHER" id="PTHR10194:SF60">
    <property type="entry name" value="RAS GTPASE-ACTIVATING PROTEIN RASKOL"/>
    <property type="match status" value="1"/>
</dbReference>
<feature type="compositionally biased region" description="Low complexity" evidence="2">
    <location>
        <begin position="1664"/>
        <end position="1680"/>
    </location>
</feature>
<feature type="region of interest" description="Disordered" evidence="2">
    <location>
        <begin position="937"/>
        <end position="993"/>
    </location>
</feature>
<dbReference type="Pfam" id="PF00616">
    <property type="entry name" value="RasGAP"/>
    <property type="match status" value="1"/>
</dbReference>
<feature type="region of interest" description="Disordered" evidence="2">
    <location>
        <begin position="663"/>
        <end position="736"/>
    </location>
</feature>
<accession>A0A5B0MBQ8</accession>
<feature type="region of interest" description="Disordered" evidence="2">
    <location>
        <begin position="506"/>
        <end position="551"/>
    </location>
</feature>
<feature type="region of interest" description="Disordered" evidence="2">
    <location>
        <begin position="1581"/>
        <end position="1617"/>
    </location>
</feature>
<feature type="compositionally biased region" description="Basic and acidic residues" evidence="2">
    <location>
        <begin position="1526"/>
        <end position="1546"/>
    </location>
</feature>
<dbReference type="InterPro" id="IPR039360">
    <property type="entry name" value="Ras_GTPase"/>
</dbReference>
<dbReference type="SMART" id="SM00323">
    <property type="entry name" value="RasGAP"/>
    <property type="match status" value="1"/>
</dbReference>
<evidence type="ECO:0000256" key="2">
    <source>
        <dbReference type="SAM" id="MobiDB-lite"/>
    </source>
</evidence>
<dbReference type="Gene3D" id="1.10.506.10">
    <property type="entry name" value="GTPase Activation - p120gap, domain 1"/>
    <property type="match status" value="2"/>
</dbReference>
<feature type="compositionally biased region" description="Basic and acidic residues" evidence="2">
    <location>
        <begin position="116"/>
        <end position="127"/>
    </location>
</feature>
<feature type="region of interest" description="Disordered" evidence="2">
    <location>
        <begin position="355"/>
        <end position="381"/>
    </location>
</feature>
<feature type="compositionally biased region" description="Polar residues" evidence="2">
    <location>
        <begin position="511"/>
        <end position="524"/>
    </location>
</feature>
<name>A0A5B0MBQ8_PUCGR</name>
<feature type="compositionally biased region" description="Polar residues" evidence="2">
    <location>
        <begin position="795"/>
        <end position="804"/>
    </location>
</feature>
<feature type="compositionally biased region" description="Polar residues" evidence="2">
    <location>
        <begin position="716"/>
        <end position="736"/>
    </location>
</feature>
<dbReference type="InterPro" id="IPR001936">
    <property type="entry name" value="RasGAP_dom"/>
</dbReference>
<feature type="region of interest" description="Disordered" evidence="2">
    <location>
        <begin position="1648"/>
        <end position="1716"/>
    </location>
</feature>
<dbReference type="OrthoDB" id="775356at2759"/>
<evidence type="ECO:0000259" key="3">
    <source>
        <dbReference type="PROSITE" id="PS50018"/>
    </source>
</evidence>
<dbReference type="PANTHER" id="PTHR10194">
    <property type="entry name" value="RAS GTPASE-ACTIVATING PROTEINS"/>
    <property type="match status" value="1"/>
</dbReference>
<evidence type="ECO:0000256" key="1">
    <source>
        <dbReference type="ARBA" id="ARBA00022468"/>
    </source>
</evidence>
<feature type="compositionally biased region" description="Low complexity" evidence="2">
    <location>
        <begin position="1088"/>
        <end position="1100"/>
    </location>
</feature>
<feature type="compositionally biased region" description="Polar residues" evidence="2">
    <location>
        <begin position="677"/>
        <end position="697"/>
    </location>
</feature>
<feature type="compositionally biased region" description="Polar residues" evidence="2">
    <location>
        <begin position="227"/>
        <end position="254"/>
    </location>
</feature>
<proteinExistence type="predicted"/>
<feature type="compositionally biased region" description="Low complexity" evidence="2">
    <location>
        <begin position="805"/>
        <end position="819"/>
    </location>
</feature>
<sequence length="1785" mass="195828">MQQLVDSPTSSSSALNGFESHRARLKQFRRQAIHSIGLNSKLTQQEQQQQRLTQDLTQHPSSLTNPSSSPSAKPTLMMVNRKTEQEQPTLNPDSPIHLQSREARTGDRAQLLFRSTSRDSHRDRIEIHSPPASTKLDHLDLSITGDPARKSSISTTQFTVNQLGTRAQDPGNQDKHDEASNSGHRYTSTTPTELAEVDPSTTSTSKLGLSLLNPSQSNNPFRLDPQSDPTKLNQTVPGTSNQINPQALLNSNDGLQDDTPSDPSKPHLPQPLKIFAPSYRRSISAPFTSTGLVSLEFPGRLDSITEDGTLPASAQPDSSFNFMNPLQTPMPYGGANDSRESAMMKFPIETSPTIHFADRSSPAPSNSPDQPARIKVPSTQPNHKYRKWSGNFYVWAYDTPSTSPESIAQSSPAISNSPSTTSILSNNRIGGISRHFFQHVKPAAEAKPAKLQTAKKERRGVKLGLISGLTKQRDTVSCPQLELSATDDLSSQKANLYPHNLSEHSNAIAGRSTNDPNEILQSNQPRPPASSKSTDQESKPKKLHFSSDARISRKKFLPESNGAGSPQGSITSQLALGPGAAMNSQGIGSGQWKLVQGVITEDGHFTLYAGNDVTLYRIYLPSYRRTDIRMVHQSIFGRPHCGVITRRTGSTVQSAARIPDSALNSSSSLPLHASPPFQSSTNGPTPLTPSHLSTFDNPHQLDPSAPLPLTVGMKDASTNPDNIPGSPTHQQSDTSSGTTELSIYICMPNSVLLESWLVICKCFCRPDDFRHLYPRSSKKNQAAGHQGTRHRVLSLTGSQPTHQPSSSSALSSAGDIGSAKGATNSTKQALPERVRIWRGVEIQLVEGRKLGETRQMAVNTMTNDSSGGVGIARLVTKDERRNSTGGFLPTGSQASLLSINKSGNNGRYQTIQQSIIADPNHPHEPLNKKLLSNRYDSKNVDESDSSTTGFSSSITSSLTHSNQPGGQVNRQSIPTASTSNFEDKPPSTTSITTPISILESSTHSSKNSSISNNGFSDNFYFVEFDWDREIIGRSTIKRNANPFWSESFKFSEIGSFKTPLILNVYQIRKNFNHPQLKSSLHHSHSHHPISSSSSSSTSPSKITLIGQSYLDFKIFEKNVQLPLWLPIYSTNSSAAHEPETDENSSNYEDRDKPYKKVEIMGEINLSITVIEQVVLAEPEYAKMMNYLNNDDDIVLPLDLANMAVGELDRLAELLIRIYEANNRLFMRFSQLAAIEINGDISTASILFRANTLLTKMLEAYMRIVGSSFLESSVGAVIRRICMAKAELEIDPSKLKTSLSSHHKEKIVNENAKELKRLSSEIWQSMYINRSKCPNRLRKIFVKIQELVGNAYDDQDMRLTSISAFVFLRFFVPAILNPRLFNLIQFQPDSKSQRTLTLVAKTLQGLGNLTLFGIKEPWMSVMNEFITTQLDSFRDYISFIASESDSTKPEWTSKEYEGYGLPYALRASLPASSRDGIPTLPHLLDPVRDCSLLASLITIIKRKASVLDSSRHHSSVLPPKTTKLIERHGTRPRRCTEASEFRDRGSEMADDGNSHSTTTEFLKICGDLYAKSERRYLKIIQSESKDPNASNKASSTTATTTTTTTATATTATSDHRAVSTTASPVLPGAFTHTQDVLSQSKIYSRKWAFNNNNDRPGQPSPPTPTSLTRSPSTSLSSSTTTRWKRSHTITAEQGSSTGSKAEHLSSPNCSPAISSVISPTLPPHNPILSKSTSLGKQSSPRLIIPVDIASVDPLALSQLQSPIFGSVPNPKNLYLDGRDNPATRWP</sequence>
<evidence type="ECO:0000313" key="4">
    <source>
        <dbReference type="EMBL" id="KAA1073709.1"/>
    </source>
</evidence>
<feature type="compositionally biased region" description="Low complexity" evidence="2">
    <location>
        <begin position="42"/>
        <end position="71"/>
    </location>
</feature>
<feature type="compositionally biased region" description="Low complexity" evidence="2">
    <location>
        <begin position="945"/>
        <end position="961"/>
    </location>
</feature>
<feature type="compositionally biased region" description="Low complexity" evidence="2">
    <location>
        <begin position="663"/>
        <end position="676"/>
    </location>
</feature>
<evidence type="ECO:0000313" key="5">
    <source>
        <dbReference type="Proteomes" id="UP000324748"/>
    </source>
</evidence>
<dbReference type="PROSITE" id="PS50018">
    <property type="entry name" value="RAS_GTPASE_ACTIV_2"/>
    <property type="match status" value="1"/>
</dbReference>
<comment type="caution">
    <text evidence="4">The sequence shown here is derived from an EMBL/GenBank/DDBJ whole genome shotgun (WGS) entry which is preliminary data.</text>
</comment>
<reference evidence="4 5" key="1">
    <citation type="submission" date="2019-05" db="EMBL/GenBank/DDBJ databases">
        <title>Emergence of the Ug99 lineage of the wheat stem rust pathogen through somatic hybridization.</title>
        <authorList>
            <person name="Li F."/>
            <person name="Upadhyaya N.M."/>
            <person name="Sperschneider J."/>
            <person name="Matny O."/>
            <person name="Nguyen-Phuc H."/>
            <person name="Mago R."/>
            <person name="Raley C."/>
            <person name="Miller M.E."/>
            <person name="Silverstein K.A.T."/>
            <person name="Henningsen E."/>
            <person name="Hirsch C.D."/>
            <person name="Visser B."/>
            <person name="Pretorius Z.A."/>
            <person name="Steffenson B.J."/>
            <person name="Schwessinger B."/>
            <person name="Dodds P.N."/>
            <person name="Figueroa M."/>
        </authorList>
    </citation>
    <scope>NUCLEOTIDE SEQUENCE [LARGE SCALE GENOMIC DNA]</scope>
    <source>
        <strain evidence="4">21-0</strain>
    </source>
</reference>
<keyword evidence="5" id="KW-1185">Reference proteome</keyword>
<feature type="compositionally biased region" description="Basic and acidic residues" evidence="2">
    <location>
        <begin position="534"/>
        <end position="551"/>
    </location>
</feature>
<dbReference type="CDD" id="cd05137">
    <property type="entry name" value="RasGAP_CLA2_BUD2"/>
    <property type="match status" value="1"/>
</dbReference>
<feature type="region of interest" description="Disordered" evidence="2">
    <location>
        <begin position="795"/>
        <end position="828"/>
    </location>
</feature>
<dbReference type="InterPro" id="IPR008936">
    <property type="entry name" value="Rho_GTPase_activation_prot"/>
</dbReference>
<protein>
    <recommendedName>
        <fullName evidence="3">Ras-GAP domain-containing protein</fullName>
    </recommendedName>
</protein>
<dbReference type="EMBL" id="VSWC01000158">
    <property type="protein sequence ID" value="KAA1073709.1"/>
    <property type="molecule type" value="Genomic_DNA"/>
</dbReference>
<feature type="compositionally biased region" description="Polar residues" evidence="2">
    <location>
        <begin position="962"/>
        <end position="980"/>
    </location>
</feature>
<dbReference type="GO" id="GO:0005096">
    <property type="term" value="F:GTPase activator activity"/>
    <property type="evidence" value="ECO:0007669"/>
    <property type="project" value="UniProtKB-KW"/>
</dbReference>
<organism evidence="4 5">
    <name type="scientific">Puccinia graminis f. sp. tritici</name>
    <dbReference type="NCBI Taxonomy" id="56615"/>
    <lineage>
        <taxon>Eukaryota</taxon>
        <taxon>Fungi</taxon>
        <taxon>Dikarya</taxon>
        <taxon>Basidiomycota</taxon>
        <taxon>Pucciniomycotina</taxon>
        <taxon>Pucciniomycetes</taxon>
        <taxon>Pucciniales</taxon>
        <taxon>Pucciniaceae</taxon>
        <taxon>Puccinia</taxon>
    </lineage>
</organism>
<keyword evidence="1" id="KW-0343">GTPase activation</keyword>
<feature type="compositionally biased region" description="Polar residues" evidence="2">
    <location>
        <begin position="151"/>
        <end position="165"/>
    </location>
</feature>
<feature type="region of interest" description="Disordered" evidence="2">
    <location>
        <begin position="1076"/>
        <end position="1100"/>
    </location>
</feature>
<feature type="compositionally biased region" description="Polar residues" evidence="2">
    <location>
        <begin position="1687"/>
        <end position="1716"/>
    </location>
</feature>
<feature type="compositionally biased region" description="Low complexity" evidence="2">
    <location>
        <begin position="200"/>
        <end position="212"/>
    </location>
</feature>
<feature type="region of interest" description="Disordered" evidence="2">
    <location>
        <begin position="38"/>
        <end position="270"/>
    </location>
</feature>
<dbReference type="SUPFAM" id="SSF48350">
    <property type="entry name" value="GTPase activation domain, GAP"/>
    <property type="match status" value="1"/>
</dbReference>
<dbReference type="Proteomes" id="UP000324748">
    <property type="component" value="Unassembled WGS sequence"/>
</dbReference>
<feature type="domain" description="Ras-GAP" evidence="3">
    <location>
        <begin position="1206"/>
        <end position="1407"/>
    </location>
</feature>